<comment type="caution">
    <text evidence="11">The sequence shown here is derived from an EMBL/GenBank/DDBJ whole genome shotgun (WGS) entry which is preliminary data.</text>
</comment>
<keyword evidence="3 8" id="KW-0479">Metal-binding</keyword>
<dbReference type="SUPFAM" id="SSF142019">
    <property type="entry name" value="Nqo1 FMN-binding domain-like"/>
    <property type="match status" value="1"/>
</dbReference>
<gene>
    <name evidence="11" type="primary">rsxC</name>
    <name evidence="8" type="synonym">rnfC</name>
    <name evidence="11" type="ORF">ACFOHL_02935</name>
</gene>
<dbReference type="EC" id="7.-.-.-" evidence="8"/>
<keyword evidence="8" id="KW-0997">Cell inner membrane</keyword>
<dbReference type="Pfam" id="PF13375">
    <property type="entry name" value="RnfC_N"/>
    <property type="match status" value="1"/>
</dbReference>
<feature type="region of interest" description="Disordered" evidence="9">
    <location>
        <begin position="475"/>
        <end position="502"/>
    </location>
</feature>
<feature type="compositionally biased region" description="Basic and acidic residues" evidence="9">
    <location>
        <begin position="543"/>
        <end position="560"/>
    </location>
</feature>
<proteinExistence type="inferred from homology"/>
<dbReference type="NCBIfam" id="NF003454">
    <property type="entry name" value="PRK05035.1"/>
    <property type="match status" value="1"/>
</dbReference>
<keyword evidence="7 8" id="KW-0411">Iron-sulfur</keyword>
<evidence type="ECO:0000313" key="12">
    <source>
        <dbReference type="Proteomes" id="UP001595478"/>
    </source>
</evidence>
<dbReference type="Gene3D" id="3.30.70.20">
    <property type="match status" value="1"/>
</dbReference>
<feature type="binding site" evidence="8">
    <location>
        <position position="383"/>
    </location>
    <ligand>
        <name>[4Fe-4S] cluster</name>
        <dbReference type="ChEBI" id="CHEBI:49883"/>
        <label>1</label>
    </ligand>
</feature>
<evidence type="ECO:0000256" key="4">
    <source>
        <dbReference type="ARBA" id="ARBA00022737"/>
    </source>
</evidence>
<evidence type="ECO:0000256" key="1">
    <source>
        <dbReference type="ARBA" id="ARBA00022448"/>
    </source>
</evidence>
<comment type="cofactor">
    <cofactor evidence="8">
        <name>[4Fe-4S] cluster</name>
        <dbReference type="ChEBI" id="CHEBI:49883"/>
    </cofactor>
    <text evidence="8">Binds 2 [4Fe-4S] clusters per subunit.</text>
</comment>
<protein>
    <recommendedName>
        <fullName evidence="8">Ion-translocating oxidoreductase complex subunit C</fullName>
        <ecNumber evidence="8">7.-.-.-</ecNumber>
    </recommendedName>
    <alternativeName>
        <fullName evidence="8">Rnf electron transport complex subunit C</fullName>
    </alternativeName>
</protein>
<keyword evidence="8" id="KW-0472">Membrane</keyword>
<comment type="function">
    <text evidence="8">Part of a membrane-bound complex that couples electron transfer with translocation of ions across the membrane.</text>
</comment>
<dbReference type="InterPro" id="IPR026902">
    <property type="entry name" value="RnfC_N"/>
</dbReference>
<dbReference type="InterPro" id="IPR037225">
    <property type="entry name" value="Nuo51_FMN-bd_sf"/>
</dbReference>
<accession>A0ABV7FQ43</accession>
<dbReference type="PANTHER" id="PTHR43034">
    <property type="entry name" value="ION-TRANSLOCATING OXIDOREDUCTASE COMPLEX SUBUNIT C"/>
    <property type="match status" value="1"/>
</dbReference>
<keyword evidence="2 8" id="KW-0004">4Fe-4S</keyword>
<comment type="subcellular location">
    <subcellularLocation>
        <location evidence="8">Cell inner membrane</location>
        <topology evidence="8">Peripheral membrane protein</topology>
    </subcellularLocation>
</comment>
<dbReference type="Pfam" id="PF12838">
    <property type="entry name" value="Fer4_7"/>
    <property type="match status" value="1"/>
</dbReference>
<dbReference type="SUPFAM" id="SSF46548">
    <property type="entry name" value="alpha-helical ferredoxin"/>
    <property type="match status" value="1"/>
</dbReference>
<dbReference type="Pfam" id="PF01512">
    <property type="entry name" value="Complex1_51K"/>
    <property type="match status" value="1"/>
</dbReference>
<feature type="domain" description="4Fe-4S ferredoxin-type" evidence="10">
    <location>
        <begin position="413"/>
        <end position="442"/>
    </location>
</feature>
<dbReference type="Pfam" id="PF10531">
    <property type="entry name" value="SLBB"/>
    <property type="match status" value="1"/>
</dbReference>
<evidence type="ECO:0000256" key="8">
    <source>
        <dbReference type="HAMAP-Rule" id="MF_00461"/>
    </source>
</evidence>
<feature type="region of interest" description="Disordered" evidence="9">
    <location>
        <begin position="517"/>
        <end position="583"/>
    </location>
</feature>
<feature type="binding site" evidence="8">
    <location>
        <position position="425"/>
    </location>
    <ligand>
        <name>[4Fe-4S] cluster</name>
        <dbReference type="ChEBI" id="CHEBI:49883"/>
        <label>2</label>
    </ligand>
</feature>
<dbReference type="PROSITE" id="PS00198">
    <property type="entry name" value="4FE4S_FER_1"/>
    <property type="match status" value="1"/>
</dbReference>
<feature type="binding site" evidence="8">
    <location>
        <position position="393"/>
    </location>
    <ligand>
        <name>[4Fe-4S] cluster</name>
        <dbReference type="ChEBI" id="CHEBI:49883"/>
        <label>2</label>
    </ligand>
</feature>
<dbReference type="InterPro" id="IPR019554">
    <property type="entry name" value="Soluble_ligand-bd"/>
</dbReference>
<evidence type="ECO:0000259" key="10">
    <source>
        <dbReference type="PROSITE" id="PS51379"/>
    </source>
</evidence>
<evidence type="ECO:0000313" key="11">
    <source>
        <dbReference type="EMBL" id="MFC3120566.1"/>
    </source>
</evidence>
<keyword evidence="8" id="KW-1003">Cell membrane</keyword>
<dbReference type="InterPro" id="IPR017896">
    <property type="entry name" value="4Fe4S_Fe-S-bd"/>
</dbReference>
<feature type="binding site" evidence="8">
    <location>
        <position position="432"/>
    </location>
    <ligand>
        <name>[4Fe-4S] cluster</name>
        <dbReference type="ChEBI" id="CHEBI:49883"/>
        <label>1</label>
    </ligand>
</feature>
<dbReference type="InterPro" id="IPR010208">
    <property type="entry name" value="Ion_transpt_RnfC/RsxC"/>
</dbReference>
<evidence type="ECO:0000256" key="7">
    <source>
        <dbReference type="ARBA" id="ARBA00023014"/>
    </source>
</evidence>
<dbReference type="PROSITE" id="PS51379">
    <property type="entry name" value="4FE4S_FER_2"/>
    <property type="match status" value="2"/>
</dbReference>
<dbReference type="HAMAP" id="MF_00461">
    <property type="entry name" value="RsxC_RnfC"/>
    <property type="match status" value="1"/>
</dbReference>
<dbReference type="InterPro" id="IPR017900">
    <property type="entry name" value="4Fe4S_Fe_S_CS"/>
</dbReference>
<feature type="domain" description="4Fe-4S ferredoxin-type" evidence="10">
    <location>
        <begin position="373"/>
        <end position="403"/>
    </location>
</feature>
<keyword evidence="8" id="KW-1278">Translocase</keyword>
<reference evidence="12" key="1">
    <citation type="journal article" date="2019" name="Int. J. Syst. Evol. Microbiol.">
        <title>The Global Catalogue of Microorganisms (GCM) 10K type strain sequencing project: providing services to taxonomists for standard genome sequencing and annotation.</title>
        <authorList>
            <consortium name="The Broad Institute Genomics Platform"/>
            <consortium name="The Broad Institute Genome Sequencing Center for Infectious Disease"/>
            <person name="Wu L."/>
            <person name="Ma J."/>
        </authorList>
    </citation>
    <scope>NUCLEOTIDE SEQUENCE [LARGE SCALE GENOMIC DNA]</scope>
    <source>
        <strain evidence="12">KCTC 52473</strain>
    </source>
</reference>
<dbReference type="InterPro" id="IPR011538">
    <property type="entry name" value="Nuo51_FMN-bd"/>
</dbReference>
<feature type="binding site" evidence="8">
    <location>
        <position position="386"/>
    </location>
    <ligand>
        <name>[4Fe-4S] cluster</name>
        <dbReference type="ChEBI" id="CHEBI:49883"/>
        <label>1</label>
    </ligand>
</feature>
<organism evidence="11 12">
    <name type="scientific">Agaribacter flavus</name>
    <dbReference type="NCBI Taxonomy" id="1902781"/>
    <lineage>
        <taxon>Bacteria</taxon>
        <taxon>Pseudomonadati</taxon>
        <taxon>Pseudomonadota</taxon>
        <taxon>Gammaproteobacteria</taxon>
        <taxon>Alteromonadales</taxon>
        <taxon>Alteromonadaceae</taxon>
        <taxon>Agaribacter</taxon>
    </lineage>
</organism>
<keyword evidence="1 8" id="KW-0813">Transport</keyword>
<evidence type="ECO:0000256" key="2">
    <source>
        <dbReference type="ARBA" id="ARBA00022485"/>
    </source>
</evidence>
<keyword evidence="4 8" id="KW-0677">Repeat</keyword>
<sequence>MFADFDLVMERLAAKRLWDFPGGVHPLDQKSLSNTENIADAPLPEKLFIPIKQHIGVDAELIVNIGDYVKTGQALTQSHSPFAVPIHASSSGTIVDITSHVAAHASGLEETTVVIAVDGKDNALNFEPLLDYTKCEKSELIEAICQAGISGMGGAGFPTHLKSNSNKPVEFLIINGVECEPYISADDRLMREHAWQIRQGIDVLVYLLSPKQVIVAIEDNKPEALETMSIACQQQDNYQVVSIPTKYPAGGEKQLIQVLTSREVPSNGLPIDVGCLMYNVGTCYAVADAIMEGKPLTKRVVTLTGNALTKPQNYWAYIGTPVADLLALAGYSPEKQAYPKVLMGGPMMGFTLSSVKIPIVKTTNCILAPADDELPSLEDERACIRCSACADACPVSLLPQQMFWYSKAKEYEKAEEYNLFDCIECGACAYVCPSEIPLVHYYRIAKSDIKQQKVDKEKAEKARIRFEARKTRLLKEKKARDEKHRLAAQARQQAMKSDSSAKDKIAAALARAKAKKAAVTNKASSTSEKPISQTNELSNAADKPTEPKADNTNAKDDKKAKIAAAIARAKAKKAQQQEKNKHE</sequence>
<evidence type="ECO:0000256" key="5">
    <source>
        <dbReference type="ARBA" id="ARBA00022982"/>
    </source>
</evidence>
<keyword evidence="12" id="KW-1185">Reference proteome</keyword>
<feature type="compositionally biased region" description="Polar residues" evidence="9">
    <location>
        <begin position="528"/>
        <end position="538"/>
    </location>
</feature>
<feature type="compositionally biased region" description="Basic and acidic residues" evidence="9">
    <location>
        <begin position="475"/>
        <end position="485"/>
    </location>
</feature>
<evidence type="ECO:0000256" key="3">
    <source>
        <dbReference type="ARBA" id="ARBA00022723"/>
    </source>
</evidence>
<keyword evidence="5 8" id="KW-0249">Electron transport</keyword>
<dbReference type="Gene3D" id="3.40.50.11540">
    <property type="entry name" value="NADH-ubiquinone oxidoreductase 51kDa subunit"/>
    <property type="match status" value="1"/>
</dbReference>
<feature type="binding site" evidence="8">
    <location>
        <position position="389"/>
    </location>
    <ligand>
        <name>[4Fe-4S] cluster</name>
        <dbReference type="ChEBI" id="CHEBI:49883"/>
        <label>1</label>
    </ligand>
</feature>
<evidence type="ECO:0000256" key="9">
    <source>
        <dbReference type="SAM" id="MobiDB-lite"/>
    </source>
</evidence>
<feature type="binding site" evidence="8">
    <location>
        <position position="422"/>
    </location>
    <ligand>
        <name>[4Fe-4S] cluster</name>
        <dbReference type="ChEBI" id="CHEBI:49883"/>
        <label>2</label>
    </ligand>
</feature>
<name>A0ABV7FQ43_9ALTE</name>
<dbReference type="Proteomes" id="UP001595478">
    <property type="component" value="Unassembled WGS sequence"/>
</dbReference>
<comment type="subunit">
    <text evidence="8">The complex is composed of six subunits: RnfA, RnfB, RnfC, RnfD, RnfE and RnfG.</text>
</comment>
<comment type="similarity">
    <text evidence="8">Belongs to the 4Fe4S bacterial-type ferredoxin family. RnfC subfamily.</text>
</comment>
<dbReference type="RefSeq" id="WP_376918702.1">
    <property type="nucleotide sequence ID" value="NZ_JBHRSW010000005.1"/>
</dbReference>
<evidence type="ECO:0000256" key="6">
    <source>
        <dbReference type="ARBA" id="ARBA00023004"/>
    </source>
</evidence>
<feature type="compositionally biased region" description="Low complexity" evidence="9">
    <location>
        <begin position="517"/>
        <end position="527"/>
    </location>
</feature>
<dbReference type="PANTHER" id="PTHR43034:SF2">
    <property type="entry name" value="ION-TRANSLOCATING OXIDOREDUCTASE COMPLEX SUBUNIT C"/>
    <property type="match status" value="1"/>
</dbReference>
<keyword evidence="6 8" id="KW-0408">Iron</keyword>
<dbReference type="EMBL" id="JBHRSW010000005">
    <property type="protein sequence ID" value="MFC3120566.1"/>
    <property type="molecule type" value="Genomic_DNA"/>
</dbReference>
<dbReference type="NCBIfam" id="TIGR01945">
    <property type="entry name" value="rnfC"/>
    <property type="match status" value="1"/>
</dbReference>
<feature type="binding site" evidence="8">
    <location>
        <position position="428"/>
    </location>
    <ligand>
        <name>[4Fe-4S] cluster</name>
        <dbReference type="ChEBI" id="CHEBI:49883"/>
        <label>2</label>
    </ligand>
</feature>